<dbReference type="EMBL" id="MN448266">
    <property type="protein sequence ID" value="QFG73643.1"/>
    <property type="molecule type" value="Genomic_DNA"/>
</dbReference>
<evidence type="ECO:0000313" key="1">
    <source>
        <dbReference type="EMBL" id="QFG73643.1"/>
    </source>
</evidence>
<organism evidence="1">
    <name type="scientific">Megaviridae environmental sample</name>
    <dbReference type="NCBI Taxonomy" id="1737588"/>
    <lineage>
        <taxon>Viruses</taxon>
        <taxon>Varidnaviria</taxon>
        <taxon>Bamfordvirae</taxon>
        <taxon>Nucleocytoviricota</taxon>
        <taxon>Megaviricetes</taxon>
        <taxon>Imitervirales</taxon>
        <taxon>Mimiviridae</taxon>
        <taxon>environmental samples</taxon>
    </lineage>
</organism>
<sequence>MAQLAPLPLQVAVYPPAHTRPPPSHPFPSGFVHPLPRPYRLSQPCPNSVSITGVTSDEFWDILYDLNIRRPDDIERFSASELANGGRRFNIVLKEFNMIEVILGHPTWNAFPSVGWGTLEAAAFQVAKSTGESKASVWRRLCLADDL</sequence>
<proteinExistence type="predicted"/>
<accession>A0A5J6VIA9</accession>
<protein>
    <submittedName>
        <fullName evidence="1">Uncharacterized protein</fullName>
    </submittedName>
</protein>
<reference evidence="1" key="1">
    <citation type="journal article" date="2019" name="Philos. Trans. R. Soc. Lond., B, Biol. Sci.">
        <title>Targeted metagenomic recovery of four divergent viruses reveals shared and distinctive characteristics of giant viruses of marine eukaryotes.</title>
        <authorList>
            <person name="Needham D.M."/>
            <person name="Poirier C."/>
            <person name="Hehenberger E."/>
            <person name="Jimenez V."/>
            <person name="Swalwell J.E."/>
            <person name="Santoro A.E."/>
            <person name="Worden A.Z."/>
        </authorList>
    </citation>
    <scope>NUCLEOTIDE SEQUENCE</scope>
    <source>
        <strain evidence="1">OPacV-662</strain>
    </source>
</reference>
<name>A0A5J6VIA9_9VIRU</name>